<dbReference type="Pfam" id="PF13087">
    <property type="entry name" value="AAA_12"/>
    <property type="match status" value="1"/>
</dbReference>
<dbReference type="OrthoDB" id="5851052at2759"/>
<evidence type="ECO:0000259" key="1">
    <source>
        <dbReference type="Pfam" id="PF13087"/>
    </source>
</evidence>
<evidence type="ECO:0000313" key="3">
    <source>
        <dbReference type="Proteomes" id="UP000268014"/>
    </source>
</evidence>
<feature type="domain" description="DNA2/NAM7 helicase-like C-terminal" evidence="1">
    <location>
        <begin position="89"/>
        <end position="166"/>
    </location>
</feature>
<dbReference type="AlphaFoldDB" id="A0A0N4WY62"/>
<sequence>MPITRSAGKASAASLAITSVSDSKVEREGEFFGFGLSFMESLDDSAPLQTSDAKALRDATSSAIAQVWADTMATTALLSRKIKEENSQDVGVSKVNRFPDLPLVFVNVPGRSPISLSGSHRNENEAECCQEIVRQLVALNVSPRSIAIVTFYKAQQQLLFNYATRRGSPAHGGLCPGP</sequence>
<name>A0A0N4WY62_HAEPC</name>
<dbReference type="Gene3D" id="3.40.50.300">
    <property type="entry name" value="P-loop containing nucleotide triphosphate hydrolases"/>
    <property type="match status" value="1"/>
</dbReference>
<accession>A0A0N4WY62</accession>
<dbReference type="WBParaSite" id="HPLM_0001679401-mRNA-1">
    <property type="protein sequence ID" value="HPLM_0001679401-mRNA-1"/>
    <property type="gene ID" value="HPLM_0001679401"/>
</dbReference>
<dbReference type="EMBL" id="UZAF01019586">
    <property type="protein sequence ID" value="VDO61677.1"/>
    <property type="molecule type" value="Genomic_DNA"/>
</dbReference>
<dbReference type="InterPro" id="IPR027417">
    <property type="entry name" value="P-loop_NTPase"/>
</dbReference>
<reference evidence="4" key="1">
    <citation type="submission" date="2017-02" db="UniProtKB">
        <authorList>
            <consortium name="WormBaseParasite"/>
        </authorList>
    </citation>
    <scope>IDENTIFICATION</scope>
</reference>
<evidence type="ECO:0000313" key="2">
    <source>
        <dbReference type="EMBL" id="VDO61677.1"/>
    </source>
</evidence>
<evidence type="ECO:0000313" key="4">
    <source>
        <dbReference type="WBParaSite" id="HPLM_0001679401-mRNA-1"/>
    </source>
</evidence>
<protein>
    <submittedName>
        <fullName evidence="4">AAA_12 domain-containing protein</fullName>
    </submittedName>
</protein>
<proteinExistence type="predicted"/>
<dbReference type="InterPro" id="IPR041679">
    <property type="entry name" value="DNA2/NAM7-like_C"/>
</dbReference>
<reference evidence="2 3" key="2">
    <citation type="submission" date="2018-11" db="EMBL/GenBank/DDBJ databases">
        <authorList>
            <consortium name="Pathogen Informatics"/>
        </authorList>
    </citation>
    <scope>NUCLEOTIDE SEQUENCE [LARGE SCALE GENOMIC DNA]</scope>
    <source>
        <strain evidence="2 3">MHpl1</strain>
    </source>
</reference>
<keyword evidence="3" id="KW-1185">Reference proteome</keyword>
<gene>
    <name evidence="2" type="ORF">HPLM_LOCUS16786</name>
</gene>
<dbReference type="Proteomes" id="UP000268014">
    <property type="component" value="Unassembled WGS sequence"/>
</dbReference>
<organism evidence="4">
    <name type="scientific">Haemonchus placei</name>
    <name type="common">Barber's pole worm</name>
    <dbReference type="NCBI Taxonomy" id="6290"/>
    <lineage>
        <taxon>Eukaryota</taxon>
        <taxon>Metazoa</taxon>
        <taxon>Ecdysozoa</taxon>
        <taxon>Nematoda</taxon>
        <taxon>Chromadorea</taxon>
        <taxon>Rhabditida</taxon>
        <taxon>Rhabditina</taxon>
        <taxon>Rhabditomorpha</taxon>
        <taxon>Strongyloidea</taxon>
        <taxon>Trichostrongylidae</taxon>
        <taxon>Haemonchus</taxon>
    </lineage>
</organism>